<dbReference type="RefSeq" id="WP_100426382.1">
    <property type="nucleotide sequence ID" value="NZ_PGEX01000001.1"/>
</dbReference>
<keyword evidence="3" id="KW-1185">Reference proteome</keyword>
<accession>A0A2M9A9W6</accession>
<protein>
    <submittedName>
        <fullName evidence="2">Type I restriction and modification enzyme subunit R-like protein</fullName>
    </submittedName>
</protein>
<dbReference type="AlphaFoldDB" id="A0A2M9A9W6"/>
<dbReference type="Pfam" id="PF13588">
    <property type="entry name" value="HSDR_N_2"/>
    <property type="match status" value="1"/>
</dbReference>
<evidence type="ECO:0000259" key="1">
    <source>
        <dbReference type="Pfam" id="PF13588"/>
    </source>
</evidence>
<proteinExistence type="predicted"/>
<dbReference type="OrthoDB" id="9790377at2"/>
<dbReference type="EMBL" id="PGEX01000001">
    <property type="protein sequence ID" value="PJJ42526.1"/>
    <property type="molecule type" value="Genomic_DNA"/>
</dbReference>
<evidence type="ECO:0000313" key="2">
    <source>
        <dbReference type="EMBL" id="PJJ42526.1"/>
    </source>
</evidence>
<organism evidence="2 3">
    <name type="scientific">Hallerella succinigenes</name>
    <dbReference type="NCBI Taxonomy" id="1896222"/>
    <lineage>
        <taxon>Bacteria</taxon>
        <taxon>Pseudomonadati</taxon>
        <taxon>Fibrobacterota</taxon>
        <taxon>Fibrobacteria</taxon>
        <taxon>Fibrobacterales</taxon>
        <taxon>Fibrobacteraceae</taxon>
        <taxon>Hallerella</taxon>
    </lineage>
</organism>
<feature type="domain" description="Type I restriction enzyme R protein N-terminal" evidence="1">
    <location>
        <begin position="17"/>
        <end position="133"/>
    </location>
</feature>
<name>A0A2M9A9W6_9BACT</name>
<sequence>MDSYFDSSRKKFVAATPEEAVRQNVVSWLKDVVKVPGHLVETEFALRTFDSKNADRVDIIVHDFREGAKANEPWLLVECKRPGVESPAALQVQVNKYLRILKPKFIMLSLGDSAIFLGLDSAKKNYTRLSSLPKYPPVNP</sequence>
<dbReference type="Proteomes" id="UP000231134">
    <property type="component" value="Unassembled WGS sequence"/>
</dbReference>
<dbReference type="InterPro" id="IPR029464">
    <property type="entry name" value="HSDR_N"/>
</dbReference>
<comment type="caution">
    <text evidence="2">The sequence shown here is derived from an EMBL/GenBank/DDBJ whole genome shotgun (WGS) entry which is preliminary data.</text>
</comment>
<evidence type="ECO:0000313" key="3">
    <source>
        <dbReference type="Proteomes" id="UP000231134"/>
    </source>
</evidence>
<reference evidence="2 3" key="1">
    <citation type="submission" date="2017-11" db="EMBL/GenBank/DDBJ databases">
        <title>Animal gut microbial communities from fecal samples from Wisconsin, USA.</title>
        <authorList>
            <person name="Neumann A."/>
        </authorList>
    </citation>
    <scope>NUCLEOTIDE SEQUENCE [LARGE SCALE GENOMIC DNA]</scope>
    <source>
        <strain evidence="2 3">UWS3</strain>
    </source>
</reference>
<gene>
    <name evidence="2" type="ORF">BGX16_2558</name>
</gene>